<dbReference type="Pfam" id="PF13315">
    <property type="entry name" value="DUF4085"/>
    <property type="match status" value="1"/>
</dbReference>
<comment type="caution">
    <text evidence="1">The sequence shown here is derived from an EMBL/GenBank/DDBJ whole genome shotgun (WGS) entry which is preliminary data.</text>
</comment>
<dbReference type="InterPro" id="IPR025144">
    <property type="entry name" value="DUF4085"/>
</dbReference>
<evidence type="ECO:0000313" key="2">
    <source>
        <dbReference type="Proteomes" id="UP001233836"/>
    </source>
</evidence>
<name>A0ABT9WBM3_9BACL</name>
<reference evidence="1 2" key="1">
    <citation type="submission" date="2023-07" db="EMBL/GenBank/DDBJ databases">
        <title>Sorghum-associated microbial communities from plants grown in Nebraska, USA.</title>
        <authorList>
            <person name="Schachtman D."/>
        </authorList>
    </citation>
    <scope>NUCLEOTIDE SEQUENCE [LARGE SCALE GENOMIC DNA]</scope>
    <source>
        <strain evidence="1 2">DS1314</strain>
    </source>
</reference>
<sequence>MKYLTNEWYELCQRTGLHFGMKVHSGANELDEALFQRLYERKEQAHVKQEREIYNTDPRFMLKHDGEVLTRADQFFSGEEVTEEHQIVYSMPPEERAHIEKLIAAYDARPPFDEKKCQEEYKEMMEWNYKQQAERLPQEIYDRIADIRLFTLGYCTRGIMRQLKKQSKRNEEQIQLVLKEYREVNVAQDIPVEVRRRLHFHDCTVTELVTGDELVIRFDTRGGFTNINKLTLIAPEIIKQVGDIVQRYWLYEELYRIDDGYELHILFEGTGMPELIVRCKDFLVEIE</sequence>
<gene>
    <name evidence="1" type="ORF">J2T19_002051</name>
</gene>
<accession>A0ABT9WBM3</accession>
<evidence type="ECO:0000313" key="1">
    <source>
        <dbReference type="EMBL" id="MDQ0170609.1"/>
    </source>
</evidence>
<proteinExistence type="predicted"/>
<protein>
    <recommendedName>
        <fullName evidence="3">DUF4085 family protein</fullName>
    </recommendedName>
</protein>
<keyword evidence="2" id="KW-1185">Reference proteome</keyword>
<dbReference type="RefSeq" id="WP_307215269.1">
    <property type="nucleotide sequence ID" value="NZ_JAUSTI010000004.1"/>
</dbReference>
<dbReference type="EMBL" id="JAUSTI010000004">
    <property type="protein sequence ID" value="MDQ0170609.1"/>
    <property type="molecule type" value="Genomic_DNA"/>
</dbReference>
<dbReference type="Proteomes" id="UP001233836">
    <property type="component" value="Unassembled WGS sequence"/>
</dbReference>
<evidence type="ECO:0008006" key="3">
    <source>
        <dbReference type="Google" id="ProtNLM"/>
    </source>
</evidence>
<organism evidence="1 2">
    <name type="scientific">Paenibacillus tundrae</name>
    <dbReference type="NCBI Taxonomy" id="528187"/>
    <lineage>
        <taxon>Bacteria</taxon>
        <taxon>Bacillati</taxon>
        <taxon>Bacillota</taxon>
        <taxon>Bacilli</taxon>
        <taxon>Bacillales</taxon>
        <taxon>Paenibacillaceae</taxon>
        <taxon>Paenibacillus</taxon>
    </lineage>
</organism>